<organism evidence="1 2">
    <name type="scientific">Rhodococcus rhodochrous</name>
    <dbReference type="NCBI Taxonomy" id="1829"/>
    <lineage>
        <taxon>Bacteria</taxon>
        <taxon>Bacillati</taxon>
        <taxon>Actinomycetota</taxon>
        <taxon>Actinomycetes</taxon>
        <taxon>Mycobacteriales</taxon>
        <taxon>Nocardiaceae</taxon>
        <taxon>Rhodococcus</taxon>
    </lineage>
</organism>
<sequence length="81" mass="8865">MADLHAKVVATKRHAVIGSANVSARSRCVALEAVLITDSVSTVRQVQEFVQELADLGLPLTAQDLPRLWRLWAEGDTCRLP</sequence>
<protein>
    <recommendedName>
        <fullName evidence="3">PLD phosphodiesterase domain-containing protein</fullName>
    </recommendedName>
</protein>
<geneLocation type="plasmid" evidence="1 2">
    <name>pGD02.2.1</name>
</geneLocation>
<evidence type="ECO:0000313" key="1">
    <source>
        <dbReference type="EMBL" id="UZF48271.1"/>
    </source>
</evidence>
<dbReference type="SUPFAM" id="SSF56024">
    <property type="entry name" value="Phospholipase D/nuclease"/>
    <property type="match status" value="1"/>
</dbReference>
<reference evidence="1 2" key="1">
    <citation type="journal article" date="2021" name="Front. Microbiol.">
        <title>Bacterial Transformation of Aromatic Monomers in Softwood Black Liquor.</title>
        <authorList>
            <person name="Navas L.E."/>
            <person name="Dexter G."/>
            <person name="Liu J."/>
            <person name="Levy-Booth D."/>
            <person name="Cho M."/>
            <person name="Jang S.K."/>
            <person name="Mansfield S.D."/>
            <person name="Renneckar S."/>
            <person name="Mohn W.W."/>
            <person name="Eltis L.D."/>
        </authorList>
    </citation>
    <scope>NUCLEOTIDE SEQUENCE [LARGE SCALE GENOMIC DNA]</scope>
    <source>
        <strain evidence="1 2">GD02</strain>
    </source>
</reference>
<dbReference type="AlphaFoldDB" id="A0AA46X525"/>
<keyword evidence="1" id="KW-0614">Plasmid</keyword>
<dbReference type="Proteomes" id="UP001162740">
    <property type="component" value="Plasmid pGD02.2.1"/>
</dbReference>
<name>A0AA46X525_RHORH</name>
<dbReference type="EMBL" id="CP083975">
    <property type="protein sequence ID" value="UZF48271.1"/>
    <property type="molecule type" value="Genomic_DNA"/>
</dbReference>
<accession>A0AA46X525</accession>
<gene>
    <name evidence="1" type="ORF">KUM34_028405</name>
</gene>
<evidence type="ECO:0008006" key="3">
    <source>
        <dbReference type="Google" id="ProtNLM"/>
    </source>
</evidence>
<evidence type="ECO:0000313" key="2">
    <source>
        <dbReference type="Proteomes" id="UP001162740"/>
    </source>
</evidence>
<proteinExistence type="predicted"/>